<dbReference type="Pfam" id="PF03358">
    <property type="entry name" value="FMN_red"/>
    <property type="match status" value="1"/>
</dbReference>
<protein>
    <submittedName>
        <fullName evidence="2">NAD(P)H-dependent FMN reductase</fullName>
    </submittedName>
</protein>
<reference evidence="2 3" key="1">
    <citation type="submission" date="2018-10" db="EMBL/GenBank/DDBJ databases">
        <title>Genomic Encyclopedia of Archaeal and Bacterial Type Strains, Phase II (KMG-II): from individual species to whole genera.</title>
        <authorList>
            <person name="Goeker M."/>
        </authorList>
    </citation>
    <scope>NUCLEOTIDE SEQUENCE [LARGE SCALE GENOMIC DNA]</scope>
    <source>
        <strain evidence="2 3">DSM 29537</strain>
    </source>
</reference>
<evidence type="ECO:0000313" key="2">
    <source>
        <dbReference type="EMBL" id="RKS25152.1"/>
    </source>
</evidence>
<gene>
    <name evidence="2" type="ORF">CLV94_0182</name>
</gene>
<accession>A0A495MJE6</accession>
<dbReference type="PANTHER" id="PTHR30543">
    <property type="entry name" value="CHROMATE REDUCTASE"/>
    <property type="match status" value="1"/>
</dbReference>
<dbReference type="Gene3D" id="3.40.50.360">
    <property type="match status" value="1"/>
</dbReference>
<dbReference type="OrthoDB" id="5767802at2"/>
<feature type="domain" description="NADPH-dependent FMN reductase-like" evidence="1">
    <location>
        <begin position="1"/>
        <end position="124"/>
    </location>
</feature>
<dbReference type="SUPFAM" id="SSF52218">
    <property type="entry name" value="Flavoproteins"/>
    <property type="match status" value="1"/>
</dbReference>
<dbReference type="EMBL" id="RBLC01000001">
    <property type="protein sequence ID" value="RKS25152.1"/>
    <property type="molecule type" value="Genomic_DNA"/>
</dbReference>
<dbReference type="Proteomes" id="UP000277579">
    <property type="component" value="Unassembled WGS sequence"/>
</dbReference>
<dbReference type="InterPro" id="IPR029039">
    <property type="entry name" value="Flavoprotein-like_sf"/>
</dbReference>
<dbReference type="PANTHER" id="PTHR30543:SF21">
    <property type="entry name" value="NAD(P)H-DEPENDENT FMN REDUCTASE LOT6"/>
    <property type="match status" value="1"/>
</dbReference>
<proteinExistence type="predicted"/>
<dbReference type="AlphaFoldDB" id="A0A495MJE6"/>
<name>A0A495MJE6_9FLAO</name>
<keyword evidence="3" id="KW-1185">Reference proteome</keyword>
<evidence type="ECO:0000313" key="3">
    <source>
        <dbReference type="Proteomes" id="UP000277579"/>
    </source>
</evidence>
<organism evidence="2 3">
    <name type="scientific">Flavobacterium endophyticum</name>
    <dbReference type="NCBI Taxonomy" id="1540163"/>
    <lineage>
        <taxon>Bacteria</taxon>
        <taxon>Pseudomonadati</taxon>
        <taxon>Bacteroidota</taxon>
        <taxon>Flavobacteriia</taxon>
        <taxon>Flavobacteriales</taxon>
        <taxon>Flavobacteriaceae</taxon>
        <taxon>Flavobacterium</taxon>
    </lineage>
</organism>
<comment type="caution">
    <text evidence="2">The sequence shown here is derived from an EMBL/GenBank/DDBJ whole genome shotgun (WGS) entry which is preliminary data.</text>
</comment>
<evidence type="ECO:0000259" key="1">
    <source>
        <dbReference type="Pfam" id="PF03358"/>
    </source>
</evidence>
<dbReference type="InterPro" id="IPR005025">
    <property type="entry name" value="FMN_Rdtase-like_dom"/>
</dbReference>
<sequence length="175" mass="19529">MKIIAFGGSNSSTSINKMLATYATGLFEKAEVEVLDLNDYEMPLFSVDREKVIGQHEIAKKFLAKLAEADILVISLAENNGIYSVAFKNIYDWCSRIENEVFQQKPMLLMATSPGGRGGKGVLEFANGNLPRHGGNIKALFSLPSFYTNFDVEKRIISNPEYDNQLKEIVKNFPL</sequence>
<dbReference type="RefSeq" id="WP_121374579.1">
    <property type="nucleotide sequence ID" value="NZ_RBLC01000001.1"/>
</dbReference>
<dbReference type="GO" id="GO:0005829">
    <property type="term" value="C:cytosol"/>
    <property type="evidence" value="ECO:0007669"/>
    <property type="project" value="TreeGrafter"/>
</dbReference>
<dbReference type="InterPro" id="IPR050712">
    <property type="entry name" value="NAD(P)H-dep_reductase"/>
</dbReference>
<dbReference type="GO" id="GO:0016491">
    <property type="term" value="F:oxidoreductase activity"/>
    <property type="evidence" value="ECO:0007669"/>
    <property type="project" value="InterPro"/>
</dbReference>
<dbReference type="GO" id="GO:0010181">
    <property type="term" value="F:FMN binding"/>
    <property type="evidence" value="ECO:0007669"/>
    <property type="project" value="TreeGrafter"/>
</dbReference>